<evidence type="ECO:0000313" key="5">
    <source>
        <dbReference type="Proteomes" id="UP000697330"/>
    </source>
</evidence>
<keyword evidence="1" id="KW-0808">Transferase</keyword>
<dbReference type="SUPFAM" id="SSF55729">
    <property type="entry name" value="Acyl-CoA N-acyltransferases (Nat)"/>
    <property type="match status" value="1"/>
</dbReference>
<comment type="caution">
    <text evidence="4">The sequence shown here is derived from an EMBL/GenBank/DDBJ whole genome shotgun (WGS) entry which is preliminary data.</text>
</comment>
<dbReference type="GO" id="GO:0016747">
    <property type="term" value="F:acyltransferase activity, transferring groups other than amino-acyl groups"/>
    <property type="evidence" value="ECO:0007669"/>
    <property type="project" value="InterPro"/>
</dbReference>
<dbReference type="InterPro" id="IPR000182">
    <property type="entry name" value="GNAT_dom"/>
</dbReference>
<evidence type="ECO:0000259" key="3">
    <source>
        <dbReference type="PROSITE" id="PS51186"/>
    </source>
</evidence>
<sequence>MLQIREMRGHDIPEKAVVHAQTWRETYAGMLPDELNAHITPQFAERLAHEQADWLTTLVALWDGHIVGYASFSAAREQLGRTDATELCNLYVLRSHQGLGVGRALVDAVRERIGESDLVLTVFARNEQAQGFYQHVGFRLTGRMFHDDEAGDELEMLLAQSPARP</sequence>
<dbReference type="InterPro" id="IPR016181">
    <property type="entry name" value="Acyl_CoA_acyltransferase"/>
</dbReference>
<reference evidence="4" key="2">
    <citation type="submission" date="2021-09" db="EMBL/GenBank/DDBJ databases">
        <authorList>
            <person name="Gilroy R."/>
        </authorList>
    </citation>
    <scope>NUCLEOTIDE SEQUENCE</scope>
    <source>
        <strain evidence="4">CHK124-7917</strain>
    </source>
</reference>
<keyword evidence="2" id="KW-0012">Acyltransferase</keyword>
<protein>
    <submittedName>
        <fullName evidence="4">GNAT family N-acetyltransferase</fullName>
    </submittedName>
</protein>
<dbReference type="Pfam" id="PF00583">
    <property type="entry name" value="Acetyltransf_1"/>
    <property type="match status" value="1"/>
</dbReference>
<gene>
    <name evidence="4" type="ORF">K8U72_03600</name>
</gene>
<dbReference type="PROSITE" id="PS51186">
    <property type="entry name" value="GNAT"/>
    <property type="match status" value="1"/>
</dbReference>
<dbReference type="EMBL" id="DYWQ01000054">
    <property type="protein sequence ID" value="HJF44852.1"/>
    <property type="molecule type" value="Genomic_DNA"/>
</dbReference>
<dbReference type="PANTHER" id="PTHR43877">
    <property type="entry name" value="AMINOALKYLPHOSPHONATE N-ACETYLTRANSFERASE-RELATED-RELATED"/>
    <property type="match status" value="1"/>
</dbReference>
<dbReference type="RefSeq" id="WP_075280963.1">
    <property type="nucleotide sequence ID" value="NZ_DYWQ01000054.1"/>
</dbReference>
<evidence type="ECO:0000256" key="1">
    <source>
        <dbReference type="ARBA" id="ARBA00022679"/>
    </source>
</evidence>
<evidence type="ECO:0000256" key="2">
    <source>
        <dbReference type="ARBA" id="ARBA00023315"/>
    </source>
</evidence>
<dbReference type="CDD" id="cd04301">
    <property type="entry name" value="NAT_SF"/>
    <property type="match status" value="1"/>
</dbReference>
<dbReference type="InterPro" id="IPR050832">
    <property type="entry name" value="Bact_Acetyltransf"/>
</dbReference>
<proteinExistence type="predicted"/>
<reference evidence="4" key="1">
    <citation type="journal article" date="2021" name="PeerJ">
        <title>Extensive microbial diversity within the chicken gut microbiome revealed by metagenomics and culture.</title>
        <authorList>
            <person name="Gilroy R."/>
            <person name="Ravi A."/>
            <person name="Getino M."/>
            <person name="Pursley I."/>
            <person name="Horton D.L."/>
            <person name="Alikhan N.F."/>
            <person name="Baker D."/>
            <person name="Gharbi K."/>
            <person name="Hall N."/>
            <person name="Watson M."/>
            <person name="Adriaenssens E.M."/>
            <person name="Foster-Nyarko E."/>
            <person name="Jarju S."/>
            <person name="Secka A."/>
            <person name="Antonio M."/>
            <person name="Oren A."/>
            <person name="Chaudhuri R.R."/>
            <person name="La Ragione R."/>
            <person name="Hildebrand F."/>
            <person name="Pallen M.J."/>
        </authorList>
    </citation>
    <scope>NUCLEOTIDE SEQUENCE</scope>
    <source>
        <strain evidence="4">CHK124-7917</strain>
    </source>
</reference>
<dbReference type="Gene3D" id="3.40.630.30">
    <property type="match status" value="1"/>
</dbReference>
<feature type="domain" description="N-acetyltransferase" evidence="3">
    <location>
        <begin position="2"/>
        <end position="161"/>
    </location>
</feature>
<dbReference type="OrthoDB" id="5173601at2"/>
<dbReference type="Proteomes" id="UP000697330">
    <property type="component" value="Unassembled WGS sequence"/>
</dbReference>
<organism evidence="4 5">
    <name type="scientific">Thermophilibacter provencensis</name>
    <dbReference type="NCBI Taxonomy" id="1852386"/>
    <lineage>
        <taxon>Bacteria</taxon>
        <taxon>Bacillati</taxon>
        <taxon>Actinomycetota</taxon>
        <taxon>Coriobacteriia</taxon>
        <taxon>Coriobacteriales</taxon>
        <taxon>Atopobiaceae</taxon>
        <taxon>Thermophilibacter</taxon>
    </lineage>
</organism>
<name>A0A921GDK8_9ACTN</name>
<dbReference type="AlphaFoldDB" id="A0A921GDK8"/>
<accession>A0A921GDK8</accession>
<evidence type="ECO:0000313" key="4">
    <source>
        <dbReference type="EMBL" id="HJF44852.1"/>
    </source>
</evidence>